<feature type="region of interest" description="Disordered" evidence="9">
    <location>
        <begin position="403"/>
        <end position="448"/>
    </location>
</feature>
<dbReference type="PANTHER" id="PTHR12896:SF1">
    <property type="entry name" value="ELONGATOR COMPLEX PROTEIN 4"/>
    <property type="match status" value="1"/>
</dbReference>
<gene>
    <name evidence="10" type="ORF">ZYGR_0AS06480</name>
</gene>
<dbReference type="GO" id="GO:0033588">
    <property type="term" value="C:elongator holoenzyme complex"/>
    <property type="evidence" value="ECO:0007669"/>
    <property type="project" value="InterPro"/>
</dbReference>
<dbReference type="Pfam" id="PF05625">
    <property type="entry name" value="PAXNEB"/>
    <property type="match status" value="1"/>
</dbReference>
<dbReference type="EMBL" id="BDGX01000045">
    <property type="protein sequence ID" value="GAV55324.1"/>
    <property type="molecule type" value="Genomic_DNA"/>
</dbReference>
<dbReference type="OrthoDB" id="289162at2759"/>
<evidence type="ECO:0000256" key="5">
    <source>
        <dbReference type="ARBA" id="ARBA00020265"/>
    </source>
</evidence>
<proteinExistence type="inferred from homology"/>
<accession>A0A1Q3AHX1</accession>
<comment type="pathway">
    <text evidence="3">tRNA modification; 5-methoxycarbonylmethyl-2-thiouridine-tRNA biosynthesis.</text>
</comment>
<dbReference type="Proteomes" id="UP000187013">
    <property type="component" value="Unassembled WGS sequence"/>
</dbReference>
<feature type="compositionally biased region" description="Low complexity" evidence="9">
    <location>
        <begin position="21"/>
        <end position="32"/>
    </location>
</feature>
<dbReference type="Gene3D" id="3.40.50.300">
    <property type="entry name" value="P-loop containing nucleotide triphosphate hydrolases"/>
    <property type="match status" value="1"/>
</dbReference>
<evidence type="ECO:0000313" key="10">
    <source>
        <dbReference type="EMBL" id="GAV55324.1"/>
    </source>
</evidence>
<keyword evidence="8" id="KW-0539">Nucleus</keyword>
<protein>
    <recommendedName>
        <fullName evidence="5">Elongator complex protein 4</fullName>
    </recommendedName>
</protein>
<comment type="subcellular location">
    <subcellularLocation>
        <location evidence="2">Cytoplasm</location>
    </subcellularLocation>
    <subcellularLocation>
        <location evidence="1">Nucleus</location>
    </subcellularLocation>
</comment>
<dbReference type="GO" id="GO:0005737">
    <property type="term" value="C:cytoplasm"/>
    <property type="evidence" value="ECO:0007669"/>
    <property type="project" value="UniProtKB-SubCell"/>
</dbReference>
<name>A0A1Q3AHX1_ZYGRO</name>
<sequence>MSFRRRGEVLSGTGPRRADPRGLPGRPLPGRGIPQRESSPIGIGRPVPPTSQFAKLNIDEGVDSNHPGLRPSPATSQQTTSTGCQDLDRLLGHMGLPLGNSLLVEERTTTEFNTVLCKVFAAQGIVHNRIDSSKTGNTHLIVVSLDQSFAKQLPGTYKGSKKDIKRSKIAEEESKLTVQNLAEQAQPSRYNDLRIAWRYKLTDGGSKDENPTYNAEEYKNYSNQFDITTRMMPAPTPQEISFLSPVQPLQSLLGQIDRIITQNKGKLIRILVPSLLHPAMYPPHMFKLSGVVSLIHGLRGIIKKHQSRCALLATVSADMLSDFMLSQVENIFDSVLTLEPFDQEMLKFLERAYKSQPNKVQHGLLHILKLPVFSERGEMHVAKSEFAFKNGRKKFEIEEWGIPVEDNDDAGGNPSSSSSSAQSTLRNDSTNPQSAENPGGNTTVNLDF</sequence>
<dbReference type="GO" id="GO:0002098">
    <property type="term" value="P:tRNA wobble uridine modification"/>
    <property type="evidence" value="ECO:0007669"/>
    <property type="project" value="InterPro"/>
</dbReference>
<evidence type="ECO:0000256" key="8">
    <source>
        <dbReference type="ARBA" id="ARBA00023242"/>
    </source>
</evidence>
<organism evidence="10 11">
    <name type="scientific">Zygosaccharomyces rouxii</name>
    <dbReference type="NCBI Taxonomy" id="4956"/>
    <lineage>
        <taxon>Eukaryota</taxon>
        <taxon>Fungi</taxon>
        <taxon>Dikarya</taxon>
        <taxon>Ascomycota</taxon>
        <taxon>Saccharomycotina</taxon>
        <taxon>Saccharomycetes</taxon>
        <taxon>Saccharomycetales</taxon>
        <taxon>Saccharomycetaceae</taxon>
        <taxon>Zygosaccharomyces</taxon>
    </lineage>
</organism>
<feature type="region of interest" description="Disordered" evidence="9">
    <location>
        <begin position="1"/>
        <end position="82"/>
    </location>
</feature>
<evidence type="ECO:0000256" key="9">
    <source>
        <dbReference type="SAM" id="MobiDB-lite"/>
    </source>
</evidence>
<dbReference type="AlphaFoldDB" id="A0A1Q3AHX1"/>
<feature type="compositionally biased region" description="Polar residues" evidence="9">
    <location>
        <begin position="421"/>
        <end position="448"/>
    </location>
</feature>
<comment type="caution">
    <text evidence="10">The sequence shown here is derived from an EMBL/GenBank/DDBJ whole genome shotgun (WGS) entry which is preliminary data.</text>
</comment>
<dbReference type="CDD" id="cd19494">
    <property type="entry name" value="Elp4"/>
    <property type="match status" value="1"/>
</dbReference>
<keyword evidence="7" id="KW-0819">tRNA processing</keyword>
<keyword evidence="6" id="KW-0963">Cytoplasm</keyword>
<dbReference type="InterPro" id="IPR027417">
    <property type="entry name" value="P-loop_NTPase"/>
</dbReference>
<dbReference type="InterPro" id="IPR008728">
    <property type="entry name" value="Elongator_complex_protein_4"/>
</dbReference>
<evidence type="ECO:0000256" key="2">
    <source>
        <dbReference type="ARBA" id="ARBA00004496"/>
    </source>
</evidence>
<dbReference type="PANTHER" id="PTHR12896">
    <property type="entry name" value="PAX6 NEIGHBOR PROTEIN PAXNEB"/>
    <property type="match status" value="1"/>
</dbReference>
<comment type="similarity">
    <text evidence="4">Belongs to the ELP4 family.</text>
</comment>
<dbReference type="UniPathway" id="UPA00988"/>
<evidence type="ECO:0000256" key="1">
    <source>
        <dbReference type="ARBA" id="ARBA00004123"/>
    </source>
</evidence>
<evidence type="ECO:0000256" key="7">
    <source>
        <dbReference type="ARBA" id="ARBA00022694"/>
    </source>
</evidence>
<evidence type="ECO:0000256" key="3">
    <source>
        <dbReference type="ARBA" id="ARBA00005043"/>
    </source>
</evidence>
<evidence type="ECO:0000256" key="4">
    <source>
        <dbReference type="ARBA" id="ARBA00007573"/>
    </source>
</evidence>
<reference evidence="10 11" key="1">
    <citation type="submission" date="2016-08" db="EMBL/GenBank/DDBJ databases">
        <title>Draft genome sequence of allopolyploid Zygosaccharomyces rouxii.</title>
        <authorList>
            <person name="Watanabe J."/>
            <person name="Uehara K."/>
            <person name="Mogi Y."/>
            <person name="Tsukioka Y."/>
        </authorList>
    </citation>
    <scope>NUCLEOTIDE SEQUENCE [LARGE SCALE GENOMIC DNA]</scope>
    <source>
        <strain evidence="10 11">NBRC 110957</strain>
    </source>
</reference>
<dbReference type="GO" id="GO:0008023">
    <property type="term" value="C:transcription elongation factor complex"/>
    <property type="evidence" value="ECO:0007669"/>
    <property type="project" value="TreeGrafter"/>
</dbReference>
<evidence type="ECO:0000313" key="11">
    <source>
        <dbReference type="Proteomes" id="UP000187013"/>
    </source>
</evidence>
<evidence type="ECO:0000256" key="6">
    <source>
        <dbReference type="ARBA" id="ARBA00022490"/>
    </source>
</evidence>